<dbReference type="Proteomes" id="UP000000844">
    <property type="component" value="Chromosome"/>
</dbReference>
<dbReference type="AlphaFoldDB" id="D3PUH1"/>
<feature type="domain" description="NADP-dependent oxidoreductase" evidence="2">
    <location>
        <begin position="15"/>
        <end position="310"/>
    </location>
</feature>
<accession>D3PUH1</accession>
<dbReference type="FunFam" id="3.20.20.100:FF:000004">
    <property type="entry name" value="Oxidoreductase, aldo/keto reductase"/>
    <property type="match status" value="1"/>
</dbReference>
<dbReference type="eggNOG" id="COG0667">
    <property type="taxonomic scope" value="Bacteria"/>
</dbReference>
<dbReference type="PRINTS" id="PR00069">
    <property type="entry name" value="ALDKETRDTASE"/>
</dbReference>
<dbReference type="HOGENOM" id="CLU_023205_2_0_11"/>
<keyword evidence="4" id="KW-1185">Reference proteome</keyword>
<dbReference type="SUPFAM" id="SSF51430">
    <property type="entry name" value="NAD(P)-linked oxidoreductase"/>
    <property type="match status" value="1"/>
</dbReference>
<evidence type="ECO:0000256" key="1">
    <source>
        <dbReference type="ARBA" id="ARBA00023002"/>
    </source>
</evidence>
<dbReference type="InterPro" id="IPR020471">
    <property type="entry name" value="AKR"/>
</dbReference>
<dbReference type="Pfam" id="PF00248">
    <property type="entry name" value="Aldo_ket_red"/>
    <property type="match status" value="1"/>
</dbReference>
<dbReference type="STRING" id="446470.Snas_3318"/>
<name>D3PUH1_STANL</name>
<protein>
    <submittedName>
        <fullName evidence="3">Aldo/keto reductase</fullName>
    </submittedName>
</protein>
<gene>
    <name evidence="3" type="ordered locus">Snas_3318</name>
</gene>
<dbReference type="CDD" id="cd19087">
    <property type="entry name" value="AKR_AKR12A1_B1_C1"/>
    <property type="match status" value="1"/>
</dbReference>
<dbReference type="PANTHER" id="PTHR43364">
    <property type="entry name" value="NADH-SPECIFIC METHYLGLYOXAL REDUCTASE-RELATED"/>
    <property type="match status" value="1"/>
</dbReference>
<keyword evidence="1" id="KW-0560">Oxidoreductase</keyword>
<dbReference type="GO" id="GO:0016491">
    <property type="term" value="F:oxidoreductase activity"/>
    <property type="evidence" value="ECO:0007669"/>
    <property type="project" value="UniProtKB-KW"/>
</dbReference>
<evidence type="ECO:0000259" key="2">
    <source>
        <dbReference type="Pfam" id="PF00248"/>
    </source>
</evidence>
<organism evidence="3 4">
    <name type="scientific">Stackebrandtia nassauensis (strain DSM 44728 / CIP 108903 / NRRL B-16338 / NBRC 102104 / LLR-40K-21)</name>
    <dbReference type="NCBI Taxonomy" id="446470"/>
    <lineage>
        <taxon>Bacteria</taxon>
        <taxon>Bacillati</taxon>
        <taxon>Actinomycetota</taxon>
        <taxon>Actinomycetes</taxon>
        <taxon>Glycomycetales</taxon>
        <taxon>Glycomycetaceae</taxon>
        <taxon>Stackebrandtia</taxon>
    </lineage>
</organism>
<dbReference type="EMBL" id="CP001778">
    <property type="protein sequence ID" value="ADD42984.1"/>
    <property type="molecule type" value="Genomic_DNA"/>
</dbReference>
<proteinExistence type="predicted"/>
<dbReference type="InterPro" id="IPR036812">
    <property type="entry name" value="NAD(P)_OxRdtase_dom_sf"/>
</dbReference>
<dbReference type="Gene3D" id="3.20.20.100">
    <property type="entry name" value="NADP-dependent oxidoreductase domain"/>
    <property type="match status" value="1"/>
</dbReference>
<evidence type="ECO:0000313" key="4">
    <source>
        <dbReference type="Proteomes" id="UP000000844"/>
    </source>
</evidence>
<sequence length="327" mass="36202">MEYTKLGRCGLSVSRLCLGTMNFGPHTSVEDSHAIMDRALETGFNYFDTSNSYGGRRGEGVTEQIIGQWFDQRESARDKVVLATKVYTPMSQWPNEGRLSARHIIASCEASLRRLRTDWIDVFQMHHVDRDVTWDEIWQAMETLVAQGKIRYAGSSNFAGWHLAAAQEAANRRHFLGLVSEQCRYNLITRHPELDVIPAATHYGIGIVPWSPLESGLLAGVLAKQAARTSVRGDNDRAELMRQHRDSIDGYEKLCADIGTDPAALGIAWLLSRPGVTAPIIGPRTTEQLDSALSALDVTVDAEVEVRLDELFPPIGSGGPSPEAWAW</sequence>
<dbReference type="InterPro" id="IPR023210">
    <property type="entry name" value="NADP_OxRdtase_dom"/>
</dbReference>
<dbReference type="GO" id="GO:0005829">
    <property type="term" value="C:cytosol"/>
    <property type="evidence" value="ECO:0007669"/>
    <property type="project" value="UniProtKB-ARBA"/>
</dbReference>
<dbReference type="PANTHER" id="PTHR43364:SF5">
    <property type="entry name" value="REDUCTASE"/>
    <property type="match status" value="1"/>
</dbReference>
<reference evidence="3 4" key="1">
    <citation type="journal article" date="2009" name="Stand. Genomic Sci.">
        <title>Complete genome sequence of Stackebrandtia nassauensis type strain (LLR-40K-21).</title>
        <authorList>
            <person name="Munk C."/>
            <person name="Lapidus A."/>
            <person name="Copeland A."/>
            <person name="Jando M."/>
            <person name="Mayilraj S."/>
            <person name="Glavina Del Rio T."/>
            <person name="Nolan M."/>
            <person name="Chen F."/>
            <person name="Lucas S."/>
            <person name="Tice H."/>
            <person name="Cheng J.F."/>
            <person name="Han C."/>
            <person name="Detter J.C."/>
            <person name="Bruce D."/>
            <person name="Goodwin L."/>
            <person name="Chain P."/>
            <person name="Pitluck S."/>
            <person name="Goker M."/>
            <person name="Ovchinikova G."/>
            <person name="Pati A."/>
            <person name="Ivanova N."/>
            <person name="Mavromatis K."/>
            <person name="Chen A."/>
            <person name="Palaniappan K."/>
            <person name="Land M."/>
            <person name="Hauser L."/>
            <person name="Chang Y.J."/>
            <person name="Jeffries C.D."/>
            <person name="Bristow J."/>
            <person name="Eisen J.A."/>
            <person name="Markowitz V."/>
            <person name="Hugenholtz P."/>
            <person name="Kyrpides N.C."/>
            <person name="Klenk H.P."/>
        </authorList>
    </citation>
    <scope>NUCLEOTIDE SEQUENCE [LARGE SCALE GENOMIC DNA]</scope>
    <source>
        <strain evidence="4">DSM 44728 / CIP 108903 / NRRL B-16338 / NBRC 102104 / LLR-40K-21</strain>
    </source>
</reference>
<dbReference type="OrthoDB" id="9768793at2"/>
<evidence type="ECO:0000313" key="3">
    <source>
        <dbReference type="EMBL" id="ADD42984.1"/>
    </source>
</evidence>
<dbReference type="KEGG" id="sna:Snas_3318"/>
<dbReference type="InterPro" id="IPR050523">
    <property type="entry name" value="AKR_Detox_Biosynth"/>
</dbReference>
<dbReference type="RefSeq" id="WP_013018555.1">
    <property type="nucleotide sequence ID" value="NC_013947.1"/>
</dbReference>